<comment type="caution">
    <text evidence="2">The sequence shown here is derived from an EMBL/GenBank/DDBJ whole genome shotgun (WGS) entry which is preliminary data.</text>
</comment>
<sequence>AALLLASIAALVTTVPPRDAILNYTLRGPHICLWASFGILLGGIIVASADIYVLASCTMDLVEKRMMSTRVRVWCVLILLAYPFFSVGGGVIVCVMGRYSNLNALTS</sequence>
<reference evidence="2" key="1">
    <citation type="submission" date="2023-03" db="EMBL/GenBank/DDBJ databases">
        <title>Massive genome expansion in bonnet fungi (Mycena s.s.) driven by repeated elements and novel gene families across ecological guilds.</title>
        <authorList>
            <consortium name="Lawrence Berkeley National Laboratory"/>
            <person name="Harder C.B."/>
            <person name="Miyauchi S."/>
            <person name="Viragh M."/>
            <person name="Kuo A."/>
            <person name="Thoen E."/>
            <person name="Andreopoulos B."/>
            <person name="Lu D."/>
            <person name="Skrede I."/>
            <person name="Drula E."/>
            <person name="Henrissat B."/>
            <person name="Morin E."/>
            <person name="Kohler A."/>
            <person name="Barry K."/>
            <person name="LaButti K."/>
            <person name="Morin E."/>
            <person name="Salamov A."/>
            <person name="Lipzen A."/>
            <person name="Mereny Z."/>
            <person name="Hegedus B."/>
            <person name="Baldrian P."/>
            <person name="Stursova M."/>
            <person name="Weitz H."/>
            <person name="Taylor A."/>
            <person name="Grigoriev I.V."/>
            <person name="Nagy L.G."/>
            <person name="Martin F."/>
            <person name="Kauserud H."/>
        </authorList>
    </citation>
    <scope>NUCLEOTIDE SEQUENCE</scope>
    <source>
        <strain evidence="2">CBHHK182m</strain>
    </source>
</reference>
<keyword evidence="1" id="KW-1133">Transmembrane helix</keyword>
<feature type="transmembrane region" description="Helical" evidence="1">
    <location>
        <begin position="33"/>
        <end position="55"/>
    </location>
</feature>
<keyword evidence="1" id="KW-0812">Transmembrane</keyword>
<evidence type="ECO:0000313" key="3">
    <source>
        <dbReference type="Proteomes" id="UP001215598"/>
    </source>
</evidence>
<name>A0AAD7MGU6_9AGAR</name>
<organism evidence="2 3">
    <name type="scientific">Mycena metata</name>
    <dbReference type="NCBI Taxonomy" id="1033252"/>
    <lineage>
        <taxon>Eukaryota</taxon>
        <taxon>Fungi</taxon>
        <taxon>Dikarya</taxon>
        <taxon>Basidiomycota</taxon>
        <taxon>Agaricomycotina</taxon>
        <taxon>Agaricomycetes</taxon>
        <taxon>Agaricomycetidae</taxon>
        <taxon>Agaricales</taxon>
        <taxon>Marasmiineae</taxon>
        <taxon>Mycenaceae</taxon>
        <taxon>Mycena</taxon>
    </lineage>
</organism>
<feature type="transmembrane region" description="Helical" evidence="1">
    <location>
        <begin position="76"/>
        <end position="99"/>
    </location>
</feature>
<dbReference type="Proteomes" id="UP001215598">
    <property type="component" value="Unassembled WGS sequence"/>
</dbReference>
<dbReference type="AlphaFoldDB" id="A0AAD7MGU6"/>
<gene>
    <name evidence="2" type="ORF">B0H16DRAFT_1338520</name>
</gene>
<evidence type="ECO:0000313" key="2">
    <source>
        <dbReference type="EMBL" id="KAJ7716937.1"/>
    </source>
</evidence>
<evidence type="ECO:0000256" key="1">
    <source>
        <dbReference type="SAM" id="Phobius"/>
    </source>
</evidence>
<keyword evidence="1" id="KW-0472">Membrane</keyword>
<keyword evidence="3" id="KW-1185">Reference proteome</keyword>
<accession>A0AAD7MGU6</accession>
<proteinExistence type="predicted"/>
<dbReference type="EMBL" id="JARKIB010000284">
    <property type="protein sequence ID" value="KAJ7716937.1"/>
    <property type="molecule type" value="Genomic_DNA"/>
</dbReference>
<protein>
    <submittedName>
        <fullName evidence="2">Uncharacterized protein</fullName>
    </submittedName>
</protein>
<feature type="non-terminal residue" evidence="2">
    <location>
        <position position="107"/>
    </location>
</feature>